<dbReference type="Proteomes" id="UP000464495">
    <property type="component" value="Chromosome"/>
</dbReference>
<evidence type="ECO:0000313" key="3">
    <source>
        <dbReference type="Proteomes" id="UP000464495"/>
    </source>
</evidence>
<evidence type="ECO:0000313" key="2">
    <source>
        <dbReference type="EMBL" id="QHQ37458.1"/>
    </source>
</evidence>
<dbReference type="AlphaFoldDB" id="A0A6P1T3Y3"/>
<dbReference type="InterPro" id="IPR019734">
    <property type="entry name" value="TPR_rpt"/>
</dbReference>
<dbReference type="PROSITE" id="PS50005">
    <property type="entry name" value="TPR"/>
    <property type="match status" value="1"/>
</dbReference>
<gene>
    <name evidence="2" type="ORF">GO499_15685</name>
</gene>
<dbReference type="KEGG" id="amaq:GO499_15685"/>
<protein>
    <submittedName>
        <fullName evidence="2">Uncharacterized protein</fullName>
    </submittedName>
</protein>
<keyword evidence="3" id="KW-1185">Reference proteome</keyword>
<accession>A0A6P1T3Y3</accession>
<reference evidence="2 3" key="1">
    <citation type="submission" date="2019-12" db="EMBL/GenBank/DDBJ databases">
        <title>Complete genome sequence of Algicella marina strain 9Alg 56(T) isolated from the red alga Tichocarpus crinitus.</title>
        <authorList>
            <person name="Kim S.-G."/>
            <person name="Nedashkovskaya O.I."/>
        </authorList>
    </citation>
    <scope>NUCLEOTIDE SEQUENCE [LARGE SCALE GENOMIC DNA]</scope>
    <source>
        <strain evidence="2 3">9Alg 56</strain>
    </source>
</reference>
<dbReference type="InterPro" id="IPR011990">
    <property type="entry name" value="TPR-like_helical_dom_sf"/>
</dbReference>
<dbReference type="EMBL" id="CP046620">
    <property type="protein sequence ID" value="QHQ37458.1"/>
    <property type="molecule type" value="Genomic_DNA"/>
</dbReference>
<feature type="repeat" description="TPR" evidence="1">
    <location>
        <begin position="53"/>
        <end position="86"/>
    </location>
</feature>
<organism evidence="2 3">
    <name type="scientific">Algicella marina</name>
    <dbReference type="NCBI Taxonomy" id="2683284"/>
    <lineage>
        <taxon>Bacteria</taxon>
        <taxon>Pseudomonadati</taxon>
        <taxon>Pseudomonadota</taxon>
        <taxon>Alphaproteobacteria</taxon>
        <taxon>Rhodobacterales</taxon>
        <taxon>Paracoccaceae</taxon>
        <taxon>Algicella</taxon>
    </lineage>
</organism>
<sequence>MLGGTAPFGRLALSLGLPGLAAHAFDDPAWQGVAQYRAGYFAQADESFRTGGMATAFNRGNAAAMEGRYAAALEAYDIALLANPADEEAQANFDLVRAFYAGTAVSAEAPVKWFEDKEGDEVVAADVAQGTARAAGGGDGITNAAPLLGLPELQSTGEARVRKVFDDKFVVANERWLATLEDVPGTYLAERIKHEYKRRKAAGIGQPEAEEPW</sequence>
<dbReference type="SUPFAM" id="SSF48452">
    <property type="entry name" value="TPR-like"/>
    <property type="match status" value="1"/>
</dbReference>
<evidence type="ECO:0000256" key="1">
    <source>
        <dbReference type="PROSITE-ProRule" id="PRU00339"/>
    </source>
</evidence>
<name>A0A6P1T3Y3_9RHOB</name>
<proteinExistence type="predicted"/>
<keyword evidence="1" id="KW-0802">TPR repeat</keyword>